<sequence length="398" mass="43118">MALTTTNPTPQADKNIGFILDPGPFGGPVEFHNLAIRPEDLTRTEPSRTVVQQTLGGAFVDSFGRGLGQITLAGNTGWKRKFPTHRDWLEEYLQLRERVYAGWHYHREFLALAGKDPNEVKLVFVDTLDQICSVVVPSQFVIKRSKSRPLLIAYHIVLSVVEAEAGNAYVKAFKDFTDQERWFASQASLGDGIDAITAFLDDLINDIDGIATAITRFVDAYIVGPMRAFTTLTARVLGVVNSVNRVVDAVFSVPMALAQGLTQAATNIFRAVANIANLPNRVKARYMEVAGAFQNAYCILTKLARRAPATLPNYQDIYGASNCSSTVPGTAPLSPLRGVNPFYSLTTPVSTTVAVSISPEAQAGIDDMAKSDPVLFPRTGANLRRALDIISSGVGLAA</sequence>
<dbReference type="RefSeq" id="WP_085210801.1">
    <property type="nucleotide sequence ID" value="NZ_FXAM01000001.1"/>
</dbReference>
<evidence type="ECO:0000313" key="2">
    <source>
        <dbReference type="Proteomes" id="UP000192923"/>
    </source>
</evidence>
<dbReference type="STRING" id="1760988.SAMN02949497_1182"/>
<dbReference type="Pfam" id="PF23980">
    <property type="entry name" value="Phage_tail_tube_init"/>
    <property type="match status" value="1"/>
</dbReference>
<protein>
    <submittedName>
        <fullName evidence="1">Uncharacterized protein</fullName>
    </submittedName>
</protein>
<dbReference type="EMBL" id="FXAM01000001">
    <property type="protein sequence ID" value="SMF93887.1"/>
    <property type="molecule type" value="Genomic_DNA"/>
</dbReference>
<organism evidence="1 2">
    <name type="scientific">Methylomagnum ishizawai</name>
    <dbReference type="NCBI Taxonomy" id="1760988"/>
    <lineage>
        <taxon>Bacteria</taxon>
        <taxon>Pseudomonadati</taxon>
        <taxon>Pseudomonadota</taxon>
        <taxon>Gammaproteobacteria</taxon>
        <taxon>Methylococcales</taxon>
        <taxon>Methylococcaceae</taxon>
        <taxon>Methylomagnum</taxon>
    </lineage>
</organism>
<proteinExistence type="predicted"/>
<dbReference type="AlphaFoldDB" id="A0A1Y6CUA9"/>
<name>A0A1Y6CUA9_9GAMM</name>
<reference evidence="1 2" key="1">
    <citation type="submission" date="2016-12" db="EMBL/GenBank/DDBJ databases">
        <authorList>
            <person name="Song W.-J."/>
            <person name="Kurnit D.M."/>
        </authorList>
    </citation>
    <scope>NUCLEOTIDE SEQUENCE [LARGE SCALE GENOMIC DNA]</scope>
    <source>
        <strain evidence="1 2">175</strain>
    </source>
</reference>
<dbReference type="Proteomes" id="UP000192923">
    <property type="component" value="Unassembled WGS sequence"/>
</dbReference>
<dbReference type="InterPro" id="IPR056958">
    <property type="entry name" value="Phage_tail_tube_init_put"/>
</dbReference>
<gene>
    <name evidence="1" type="ORF">SAMN02949497_1182</name>
</gene>
<evidence type="ECO:0000313" key="1">
    <source>
        <dbReference type="EMBL" id="SMF93887.1"/>
    </source>
</evidence>
<accession>A0A1Y6CUA9</accession>
<keyword evidence="2" id="KW-1185">Reference proteome</keyword>
<dbReference type="OrthoDB" id="7375681at2"/>